<evidence type="ECO:0000313" key="2">
    <source>
        <dbReference type="EMBL" id="KAK3398536.1"/>
    </source>
</evidence>
<sequence>MADKDKDKQYKYRQEIQQPLRRSARIQRSESAKPSQTPQASRKPKRTASMGNPAPQTTRGGPMAKSSGPQLQQVSTPESQQSPSNKTTRRRITIKIKRKNAKEKPSNSPDEPAEDLSAGTAVQEETGVPVSSESPPQALEPPTLDNFQGLSVFQNSSGPDIDQGQHSSLPPSVLPISNGPDSLPSADVA</sequence>
<gene>
    <name evidence="2" type="ORF">B0T20DRAFT_498422</name>
</gene>
<keyword evidence="3" id="KW-1185">Reference proteome</keyword>
<accession>A0AAE0PEI3</accession>
<protein>
    <submittedName>
        <fullName evidence="2">Uncharacterized protein</fullName>
    </submittedName>
</protein>
<feature type="compositionally biased region" description="Basic residues" evidence="1">
    <location>
        <begin position="87"/>
        <end position="101"/>
    </location>
</feature>
<evidence type="ECO:0000313" key="3">
    <source>
        <dbReference type="Proteomes" id="UP001281003"/>
    </source>
</evidence>
<dbReference type="EMBL" id="JAUTDP010000006">
    <property type="protein sequence ID" value="KAK3398536.1"/>
    <property type="molecule type" value="Genomic_DNA"/>
</dbReference>
<feature type="compositionally biased region" description="Polar residues" evidence="1">
    <location>
        <begin position="145"/>
        <end position="170"/>
    </location>
</feature>
<reference evidence="2" key="1">
    <citation type="journal article" date="2023" name="Mol. Phylogenet. Evol.">
        <title>Genome-scale phylogeny and comparative genomics of the fungal order Sordariales.</title>
        <authorList>
            <person name="Hensen N."/>
            <person name="Bonometti L."/>
            <person name="Westerberg I."/>
            <person name="Brannstrom I.O."/>
            <person name="Guillou S."/>
            <person name="Cros-Aarteil S."/>
            <person name="Calhoun S."/>
            <person name="Haridas S."/>
            <person name="Kuo A."/>
            <person name="Mondo S."/>
            <person name="Pangilinan J."/>
            <person name="Riley R."/>
            <person name="LaButti K."/>
            <person name="Andreopoulos B."/>
            <person name="Lipzen A."/>
            <person name="Chen C."/>
            <person name="Yan M."/>
            <person name="Daum C."/>
            <person name="Ng V."/>
            <person name="Clum A."/>
            <person name="Steindorff A."/>
            <person name="Ohm R.A."/>
            <person name="Martin F."/>
            <person name="Silar P."/>
            <person name="Natvig D.O."/>
            <person name="Lalanne C."/>
            <person name="Gautier V."/>
            <person name="Ament-Velasquez S.L."/>
            <person name="Kruys A."/>
            <person name="Hutchinson M.I."/>
            <person name="Powell A.J."/>
            <person name="Barry K."/>
            <person name="Miller A.N."/>
            <person name="Grigoriev I.V."/>
            <person name="Debuchy R."/>
            <person name="Gladieux P."/>
            <person name="Hiltunen Thoren M."/>
            <person name="Johannesson H."/>
        </authorList>
    </citation>
    <scope>NUCLEOTIDE SEQUENCE</scope>
    <source>
        <strain evidence="2">FGSC 1904</strain>
    </source>
</reference>
<feature type="compositionally biased region" description="Basic and acidic residues" evidence="1">
    <location>
        <begin position="1"/>
        <end position="14"/>
    </location>
</feature>
<reference evidence="2" key="2">
    <citation type="submission" date="2023-07" db="EMBL/GenBank/DDBJ databases">
        <authorList>
            <consortium name="Lawrence Berkeley National Laboratory"/>
            <person name="Haridas S."/>
            <person name="Hensen N."/>
            <person name="Bonometti L."/>
            <person name="Westerberg I."/>
            <person name="Brannstrom I.O."/>
            <person name="Guillou S."/>
            <person name="Cros-Aarteil S."/>
            <person name="Calhoun S."/>
            <person name="Kuo A."/>
            <person name="Mondo S."/>
            <person name="Pangilinan J."/>
            <person name="Riley R."/>
            <person name="LaButti K."/>
            <person name="Andreopoulos B."/>
            <person name="Lipzen A."/>
            <person name="Chen C."/>
            <person name="Yanf M."/>
            <person name="Daum C."/>
            <person name="Ng V."/>
            <person name="Clum A."/>
            <person name="Steindorff A."/>
            <person name="Ohm R."/>
            <person name="Martin F."/>
            <person name="Silar P."/>
            <person name="Natvig D."/>
            <person name="Lalanne C."/>
            <person name="Gautier V."/>
            <person name="Ament-velasquez S.L."/>
            <person name="Kruys A."/>
            <person name="Hutchinson M.I."/>
            <person name="Powell A.J."/>
            <person name="Barry K."/>
            <person name="Miller A.N."/>
            <person name="Grigoriev I.V."/>
            <person name="Debuchy R."/>
            <person name="Gladieux P."/>
            <person name="Thoren M.H."/>
            <person name="Johannesson H."/>
        </authorList>
    </citation>
    <scope>NUCLEOTIDE SEQUENCE</scope>
    <source>
        <strain evidence="2">FGSC 1904</strain>
    </source>
</reference>
<dbReference type="AlphaFoldDB" id="A0AAE0PEI3"/>
<feature type="region of interest" description="Disordered" evidence="1">
    <location>
        <begin position="1"/>
        <end position="189"/>
    </location>
</feature>
<evidence type="ECO:0000256" key="1">
    <source>
        <dbReference type="SAM" id="MobiDB-lite"/>
    </source>
</evidence>
<organism evidence="2 3">
    <name type="scientific">Sordaria brevicollis</name>
    <dbReference type="NCBI Taxonomy" id="83679"/>
    <lineage>
        <taxon>Eukaryota</taxon>
        <taxon>Fungi</taxon>
        <taxon>Dikarya</taxon>
        <taxon>Ascomycota</taxon>
        <taxon>Pezizomycotina</taxon>
        <taxon>Sordariomycetes</taxon>
        <taxon>Sordariomycetidae</taxon>
        <taxon>Sordariales</taxon>
        <taxon>Sordariaceae</taxon>
        <taxon>Sordaria</taxon>
    </lineage>
</organism>
<dbReference type="Proteomes" id="UP001281003">
    <property type="component" value="Unassembled WGS sequence"/>
</dbReference>
<feature type="compositionally biased region" description="Polar residues" evidence="1">
    <location>
        <begin position="67"/>
        <end position="85"/>
    </location>
</feature>
<comment type="caution">
    <text evidence="2">The sequence shown here is derived from an EMBL/GenBank/DDBJ whole genome shotgun (WGS) entry which is preliminary data.</text>
</comment>
<name>A0AAE0PEI3_SORBR</name>
<proteinExistence type="predicted"/>